<evidence type="ECO:0000256" key="3">
    <source>
        <dbReference type="ARBA" id="ARBA00022692"/>
    </source>
</evidence>
<keyword evidence="5 8" id="KW-1133">Transmembrane helix</keyword>
<comment type="subcellular location">
    <subcellularLocation>
        <location evidence="1">Membrane</location>
        <topology evidence="1">Multi-pass membrane protein</topology>
    </subcellularLocation>
</comment>
<keyword evidence="4" id="KW-0125">Carotenoid biosynthesis</keyword>
<accession>E3HDM4</accession>
<dbReference type="GO" id="GO:0016117">
    <property type="term" value="P:carotenoid biosynthetic process"/>
    <property type="evidence" value="ECO:0007669"/>
    <property type="project" value="UniProtKB-KW"/>
</dbReference>
<comment type="pathway">
    <text evidence="2">Carotenoid biosynthesis.</text>
</comment>
<sequence>MGILKYDFLVLSLIFLIPGAIIFTLRKDLRTTIKKMSLISLPFALAEKLFYPSYWDPNFLLDLGNRIGFGLEDFIFVVSLASFTSTVYAFTFRKKYIKNNAEDSGLFLRRIFFISLFVIALIILSLWMTIPIIYSAVFIMIFVPLIIVFKRPDFLGPGFWGGILSAFVYFILCLIFGQIYPGVFVKIWNTDLLLDKYFMRVPLEELIYGFGAGFCATIIYPYIFNYKFGS</sequence>
<evidence type="ECO:0000256" key="7">
    <source>
        <dbReference type="ARBA" id="ARBA00023235"/>
    </source>
</evidence>
<dbReference type="RefSeq" id="WP_013388869.1">
    <property type="nucleotide sequence ID" value="NC_014633.1"/>
</dbReference>
<evidence type="ECO:0000259" key="9">
    <source>
        <dbReference type="Pfam" id="PF18916"/>
    </source>
</evidence>
<gene>
    <name evidence="10" type="ordered locus">Ilyop_2451</name>
</gene>
<feature type="transmembrane region" description="Helical" evidence="8">
    <location>
        <begin position="113"/>
        <end position="146"/>
    </location>
</feature>
<dbReference type="EMBL" id="CP002282">
    <property type="protein sequence ID" value="ADO84210.1"/>
    <property type="molecule type" value="Genomic_DNA"/>
</dbReference>
<proteinExistence type="predicted"/>
<keyword evidence="6 8" id="KW-0472">Membrane</keyword>
<feature type="transmembrane region" description="Helical" evidence="8">
    <location>
        <begin position="206"/>
        <end position="224"/>
    </location>
</feature>
<feature type="transmembrane region" description="Helical" evidence="8">
    <location>
        <begin position="74"/>
        <end position="92"/>
    </location>
</feature>
<dbReference type="GO" id="GO:0016020">
    <property type="term" value="C:membrane"/>
    <property type="evidence" value="ECO:0007669"/>
    <property type="project" value="UniProtKB-SubCell"/>
</dbReference>
<dbReference type="GO" id="GO:0045436">
    <property type="term" value="F:lycopene beta cyclase activity"/>
    <property type="evidence" value="ECO:0007669"/>
    <property type="project" value="UniProtKB-ARBA"/>
</dbReference>
<feature type="domain" description="Lycopene cyclase" evidence="9">
    <location>
        <begin position="133"/>
        <end position="222"/>
    </location>
</feature>
<dbReference type="GO" id="GO:0016872">
    <property type="term" value="F:intramolecular lyase activity"/>
    <property type="evidence" value="ECO:0007669"/>
    <property type="project" value="InterPro"/>
</dbReference>
<dbReference type="HOGENOM" id="CLU_1203530_0_0_0"/>
<protein>
    <recommendedName>
        <fullName evidence="9">Lycopene cyclase domain-containing protein</fullName>
    </recommendedName>
</protein>
<dbReference type="Pfam" id="PF18916">
    <property type="entry name" value="Lycopene_cyc"/>
    <property type="match status" value="1"/>
</dbReference>
<dbReference type="KEGG" id="ipo:Ilyop_2451"/>
<feature type="transmembrane region" description="Helical" evidence="8">
    <location>
        <begin position="6"/>
        <end position="25"/>
    </location>
</feature>
<keyword evidence="3 8" id="KW-0812">Transmembrane</keyword>
<keyword evidence="10" id="KW-0614">Plasmid</keyword>
<geneLocation type="plasmid" evidence="10 11">
    <name>pILYOP01</name>
</geneLocation>
<evidence type="ECO:0000256" key="6">
    <source>
        <dbReference type="ARBA" id="ARBA00023136"/>
    </source>
</evidence>
<evidence type="ECO:0000313" key="11">
    <source>
        <dbReference type="Proteomes" id="UP000006875"/>
    </source>
</evidence>
<dbReference type="Proteomes" id="UP000006875">
    <property type="component" value="Plasmid pILYOP01"/>
</dbReference>
<keyword evidence="11" id="KW-1185">Reference proteome</keyword>
<organism evidence="10 11">
    <name type="scientific">Ilyobacter polytropus (strain ATCC 51220 / DSM 2926 / LMG 16218 / CuHBu1)</name>
    <dbReference type="NCBI Taxonomy" id="572544"/>
    <lineage>
        <taxon>Bacteria</taxon>
        <taxon>Fusobacteriati</taxon>
        <taxon>Fusobacteriota</taxon>
        <taxon>Fusobacteriia</taxon>
        <taxon>Fusobacteriales</taxon>
        <taxon>Fusobacteriaceae</taxon>
        <taxon>Ilyobacter</taxon>
    </lineage>
</organism>
<evidence type="ECO:0000256" key="2">
    <source>
        <dbReference type="ARBA" id="ARBA00004829"/>
    </source>
</evidence>
<name>E3HDM4_ILYPC</name>
<feature type="transmembrane region" description="Helical" evidence="8">
    <location>
        <begin position="37"/>
        <end position="54"/>
    </location>
</feature>
<dbReference type="OrthoDB" id="326714at2"/>
<reference evidence="10 11" key="1">
    <citation type="journal article" date="2010" name="Stand. Genomic Sci.">
        <title>Complete genome sequence of Ilyobacter polytropus type strain (CuHbu1).</title>
        <authorList>
            <person name="Sikorski J."/>
            <person name="Chertkov O."/>
            <person name="Lapidus A."/>
            <person name="Nolan M."/>
            <person name="Lucas S."/>
            <person name="Del Rio T.G."/>
            <person name="Tice H."/>
            <person name="Cheng J.F."/>
            <person name="Tapia R."/>
            <person name="Han C."/>
            <person name="Goodwin L."/>
            <person name="Pitluck S."/>
            <person name="Liolios K."/>
            <person name="Ivanova N."/>
            <person name="Mavromatis K."/>
            <person name="Mikhailova N."/>
            <person name="Pati A."/>
            <person name="Chen A."/>
            <person name="Palaniappan K."/>
            <person name="Land M."/>
            <person name="Hauser L."/>
            <person name="Chang Y.J."/>
            <person name="Jeffries C.D."/>
            <person name="Brambilla E."/>
            <person name="Yasawong M."/>
            <person name="Rohde M."/>
            <person name="Pukall R."/>
            <person name="Spring S."/>
            <person name="Goker M."/>
            <person name="Woyke T."/>
            <person name="Bristow J."/>
            <person name="Eisen J.A."/>
            <person name="Markowitz V."/>
            <person name="Hugenholtz P."/>
            <person name="Kyrpides N.C."/>
            <person name="Klenk H.P."/>
        </authorList>
    </citation>
    <scope>NUCLEOTIDE SEQUENCE [LARGE SCALE GENOMIC DNA]</scope>
    <source>
        <strain evidence="11">ATCC 51220 / DSM 2926 / LMG 16218 / CuHBu1</strain>
        <plasmid evidence="11">pILYOP01</plasmid>
    </source>
</reference>
<keyword evidence="7" id="KW-0413">Isomerase</keyword>
<evidence type="ECO:0000256" key="8">
    <source>
        <dbReference type="SAM" id="Phobius"/>
    </source>
</evidence>
<evidence type="ECO:0000313" key="10">
    <source>
        <dbReference type="EMBL" id="ADO84210.1"/>
    </source>
</evidence>
<dbReference type="InterPro" id="IPR017825">
    <property type="entry name" value="Lycopene_cyclase_dom"/>
</dbReference>
<evidence type="ECO:0000256" key="4">
    <source>
        <dbReference type="ARBA" id="ARBA00022746"/>
    </source>
</evidence>
<feature type="transmembrane region" description="Helical" evidence="8">
    <location>
        <begin position="158"/>
        <end position="185"/>
    </location>
</feature>
<evidence type="ECO:0000256" key="1">
    <source>
        <dbReference type="ARBA" id="ARBA00004141"/>
    </source>
</evidence>
<dbReference type="AlphaFoldDB" id="E3HDM4"/>
<evidence type="ECO:0000256" key="5">
    <source>
        <dbReference type="ARBA" id="ARBA00022989"/>
    </source>
</evidence>